<dbReference type="PRINTS" id="PR00364">
    <property type="entry name" value="DISEASERSIST"/>
</dbReference>
<dbReference type="InterPro" id="IPR032675">
    <property type="entry name" value="LRR_dom_sf"/>
</dbReference>
<evidence type="ECO:0000256" key="1">
    <source>
        <dbReference type="ARBA" id="ARBA00011982"/>
    </source>
</evidence>
<dbReference type="RefSeq" id="XP_052109246.1">
    <property type="nucleotide sequence ID" value="XM_052253286.1"/>
</dbReference>
<keyword evidence="5" id="KW-0520">NAD</keyword>
<dbReference type="Proteomes" id="UP000515211">
    <property type="component" value="Chromosome 8"/>
</dbReference>
<protein>
    <recommendedName>
        <fullName evidence="1">ADP-ribosyl cyclase/cyclic ADP-ribose hydrolase</fullName>
        <ecNumber evidence="1">3.2.2.6</ecNumber>
    </recommendedName>
</protein>
<evidence type="ECO:0000256" key="6">
    <source>
        <dbReference type="ARBA" id="ARBA00047304"/>
    </source>
</evidence>
<dbReference type="Gene3D" id="3.80.10.10">
    <property type="entry name" value="Ribonuclease Inhibitor"/>
    <property type="match status" value="2"/>
</dbReference>
<dbReference type="InterPro" id="IPR011713">
    <property type="entry name" value="Leu-rich_rpt_3"/>
</dbReference>
<evidence type="ECO:0000256" key="4">
    <source>
        <dbReference type="ARBA" id="ARBA00022801"/>
    </source>
</evidence>
<dbReference type="SUPFAM" id="SSF52058">
    <property type="entry name" value="L domain-like"/>
    <property type="match status" value="1"/>
</dbReference>
<evidence type="ECO:0000313" key="8">
    <source>
        <dbReference type="Proteomes" id="UP000515211"/>
    </source>
</evidence>
<evidence type="ECO:0000313" key="9">
    <source>
        <dbReference type="RefSeq" id="XP_052109246.1"/>
    </source>
</evidence>
<evidence type="ECO:0000259" key="7">
    <source>
        <dbReference type="PROSITE" id="PS50104"/>
    </source>
</evidence>
<dbReference type="GO" id="GO:0043531">
    <property type="term" value="F:ADP binding"/>
    <property type="evidence" value="ECO:0007669"/>
    <property type="project" value="InterPro"/>
</dbReference>
<dbReference type="GO" id="GO:0061809">
    <property type="term" value="F:NAD+ nucleosidase activity, cyclic ADP-ribose generating"/>
    <property type="evidence" value="ECO:0007669"/>
    <property type="project" value="UniProtKB-EC"/>
</dbReference>
<dbReference type="InterPro" id="IPR035897">
    <property type="entry name" value="Toll_tir_struct_dom_sf"/>
</dbReference>
<accession>A0A9C6WGU0</accession>
<dbReference type="EC" id="3.2.2.6" evidence="1"/>
<dbReference type="Pfam" id="PF07725">
    <property type="entry name" value="LRR_3"/>
    <property type="match status" value="1"/>
</dbReference>
<dbReference type="InterPro" id="IPR027417">
    <property type="entry name" value="P-loop_NTPase"/>
</dbReference>
<name>A0A9C6WGU0_ARADU</name>
<gene>
    <name evidence="9" type="primary">LOC110274560</name>
</gene>
<dbReference type="AlphaFoldDB" id="A0A9C6WGU0"/>
<dbReference type="Gene3D" id="3.40.50.10140">
    <property type="entry name" value="Toll/interleukin-1 receptor homology (TIR) domain"/>
    <property type="match status" value="1"/>
</dbReference>
<dbReference type="Pfam" id="PF20160">
    <property type="entry name" value="C-JID"/>
    <property type="match status" value="1"/>
</dbReference>
<dbReference type="PANTHER" id="PTHR11017:SF479">
    <property type="entry name" value="DISEASE RESISTANCE PROTEIN (TIR-NBS-LRR CLASS) FAMILY"/>
    <property type="match status" value="1"/>
</dbReference>
<keyword evidence="8" id="KW-1185">Reference proteome</keyword>
<dbReference type="FunFam" id="3.40.50.10140:FF:000007">
    <property type="entry name" value="Disease resistance protein (TIR-NBS-LRR class)"/>
    <property type="match status" value="1"/>
</dbReference>
<dbReference type="Pfam" id="PF01582">
    <property type="entry name" value="TIR"/>
    <property type="match status" value="1"/>
</dbReference>
<dbReference type="SMART" id="SM00255">
    <property type="entry name" value="TIR"/>
    <property type="match status" value="1"/>
</dbReference>
<reference evidence="9" key="2">
    <citation type="submission" date="2025-08" db="UniProtKB">
        <authorList>
            <consortium name="RefSeq"/>
        </authorList>
    </citation>
    <scope>IDENTIFICATION</scope>
    <source>
        <tissue evidence="9">Whole plant</tissue>
    </source>
</reference>
<dbReference type="InterPro" id="IPR058192">
    <property type="entry name" value="WHD_ROQ1-like"/>
</dbReference>
<dbReference type="SUPFAM" id="SSF52200">
    <property type="entry name" value="Toll/Interleukin receptor TIR domain"/>
    <property type="match status" value="1"/>
</dbReference>
<keyword evidence="3" id="KW-0677">Repeat</keyword>
<dbReference type="InterPro" id="IPR045344">
    <property type="entry name" value="C-JID"/>
</dbReference>
<dbReference type="GO" id="GO:0007165">
    <property type="term" value="P:signal transduction"/>
    <property type="evidence" value="ECO:0007669"/>
    <property type="project" value="InterPro"/>
</dbReference>
<dbReference type="InterPro" id="IPR044974">
    <property type="entry name" value="Disease_R_plants"/>
</dbReference>
<dbReference type="Gene3D" id="1.10.8.430">
    <property type="entry name" value="Helical domain of apoptotic protease-activating factors"/>
    <property type="match status" value="1"/>
</dbReference>
<keyword evidence="2" id="KW-0433">Leucine-rich repeat</keyword>
<evidence type="ECO:0000256" key="5">
    <source>
        <dbReference type="ARBA" id="ARBA00023027"/>
    </source>
</evidence>
<dbReference type="GeneID" id="110274560"/>
<dbReference type="SUPFAM" id="SSF52540">
    <property type="entry name" value="P-loop containing nucleoside triphosphate hydrolases"/>
    <property type="match status" value="1"/>
</dbReference>
<sequence>MASSPSITYDVFLSFRGTDTRRGILSHLVKAFNQKQIETYVDYMLREGTEISHSLLTAIEQSQISLIIFSQDYASSRWCLDELVTIMKCRKQNGQIAIPVFYEVDPSWVRHQKGSYQDAFANHEKTSSRDKVQIWRQALNQAANLSGLHSSNFGNDAEFIEEIVKRVLQRLNQAYQCDPKEFVGIHEPIAELESVLCRESKAVLVVGLWGMGGIGKTTLASNIFNRLQYEFQGVCFLENVRERVQRYGMTHLKKELLSKLLEEKDVVPFIMPDGITNFAKRRLSRKAILLVLDDVNDPDQLEDLCGRGFEWFGPTTRIIVTTRDKHVLLVKQVDHIHEVKPLNDDESLKLFNLNAFKQNYDIERDQDHAELAMKLVTYANGIPLALKVLGSSLYGRSKEEWESQLSKLEKIPHVKIQNILRVSYNDLDRHDQNIFLYIACFFETDNAEQIKCLLDSCGYSTAIGLRNLHDKALISIAPKSMAMHDLIRDMGREVVREESPSNPGNRSRLWDPVDIYEVLKYNRVSSVLVLMYKLKFLRISCSWTRHGECLLRVPQGIESLSDELRLLEWNACPLKSLPSSFCAENLVKLMMMDSGLEKLWDGVQNIVNLKEVYLQGSRKLMELPDLSRALKLQVLNISECVSLRQVPSSIASCHNLLELNLSRCYELGSFHHCIYLESLKILFLDSCINLREFSLLLSTDSDTLPAKATAAMALENISLVDCCNLSLLPHNIGMLSSLKYLSLCRSYITCLPESIKHLSLLKSLNLRGCQMLQSLPELPSSITELDVIDCTSLETTTPSTFAYSDEQIETEIFAFANCIKLDHLTKKGIMEDACMRIKRAANTCLAAIKENEDDDRRALLVNPHYHYKVQGCLRENEIENEDGREYQYHHRVQFCLPGKQVPSWFTHRSRNKETMMTIELVLPHRASNDRFLGFILCVVVPKKGSSGILGCKYCIESVEYSSWWNPSPRVGVIDNVFLWYVGECCIDIVREMKENVCKLKVSFQFSIGGKIWTRDISQCGVHPIYASNVFKQGVVVTHMDDDNKNECDIEEQEQLP</sequence>
<dbReference type="Gene3D" id="3.40.50.300">
    <property type="entry name" value="P-loop containing nucleotide triphosphate hydrolases"/>
    <property type="match status" value="1"/>
</dbReference>
<dbReference type="InterPro" id="IPR042197">
    <property type="entry name" value="Apaf_helical"/>
</dbReference>
<dbReference type="KEGG" id="adu:110274560"/>
<dbReference type="PROSITE" id="PS50104">
    <property type="entry name" value="TIR"/>
    <property type="match status" value="1"/>
</dbReference>
<dbReference type="PANTHER" id="PTHR11017">
    <property type="entry name" value="LEUCINE-RICH REPEAT-CONTAINING PROTEIN"/>
    <property type="match status" value="1"/>
</dbReference>
<dbReference type="Pfam" id="PF23282">
    <property type="entry name" value="WHD_ROQ1"/>
    <property type="match status" value="1"/>
</dbReference>
<evidence type="ECO:0000256" key="3">
    <source>
        <dbReference type="ARBA" id="ARBA00022737"/>
    </source>
</evidence>
<feature type="domain" description="TIR" evidence="7">
    <location>
        <begin position="7"/>
        <end position="171"/>
    </location>
</feature>
<dbReference type="InterPro" id="IPR002182">
    <property type="entry name" value="NB-ARC"/>
</dbReference>
<reference evidence="8" key="1">
    <citation type="journal article" date="2016" name="Nat. Genet.">
        <title>The genome sequences of Arachis duranensis and Arachis ipaensis, the diploid ancestors of cultivated peanut.</title>
        <authorList>
            <person name="Bertioli D.J."/>
            <person name="Cannon S.B."/>
            <person name="Froenicke L."/>
            <person name="Huang G."/>
            <person name="Farmer A.D."/>
            <person name="Cannon E.K."/>
            <person name="Liu X."/>
            <person name="Gao D."/>
            <person name="Clevenger J."/>
            <person name="Dash S."/>
            <person name="Ren L."/>
            <person name="Moretzsohn M.C."/>
            <person name="Shirasawa K."/>
            <person name="Huang W."/>
            <person name="Vidigal B."/>
            <person name="Abernathy B."/>
            <person name="Chu Y."/>
            <person name="Niederhuth C.E."/>
            <person name="Umale P."/>
            <person name="Araujo A.C."/>
            <person name="Kozik A."/>
            <person name="Kim K.D."/>
            <person name="Burow M.D."/>
            <person name="Varshney R.K."/>
            <person name="Wang X."/>
            <person name="Zhang X."/>
            <person name="Barkley N."/>
            <person name="Guimaraes P.M."/>
            <person name="Isobe S."/>
            <person name="Guo B."/>
            <person name="Liao B."/>
            <person name="Stalker H.T."/>
            <person name="Schmitz R.J."/>
            <person name="Scheffler B.E."/>
            <person name="Leal-Bertioli S.C."/>
            <person name="Xun X."/>
            <person name="Jackson S.A."/>
            <person name="Michelmore R."/>
            <person name="Ozias-Akins P."/>
        </authorList>
    </citation>
    <scope>NUCLEOTIDE SEQUENCE [LARGE SCALE GENOMIC DNA]</scope>
    <source>
        <strain evidence="8">cv. V14167</strain>
    </source>
</reference>
<dbReference type="Pfam" id="PF00931">
    <property type="entry name" value="NB-ARC"/>
    <property type="match status" value="1"/>
</dbReference>
<evidence type="ECO:0000256" key="2">
    <source>
        <dbReference type="ARBA" id="ARBA00022614"/>
    </source>
</evidence>
<comment type="catalytic activity">
    <reaction evidence="6">
        <text>NAD(+) + H2O = ADP-D-ribose + nicotinamide + H(+)</text>
        <dbReference type="Rhea" id="RHEA:16301"/>
        <dbReference type="ChEBI" id="CHEBI:15377"/>
        <dbReference type="ChEBI" id="CHEBI:15378"/>
        <dbReference type="ChEBI" id="CHEBI:17154"/>
        <dbReference type="ChEBI" id="CHEBI:57540"/>
        <dbReference type="ChEBI" id="CHEBI:57967"/>
        <dbReference type="EC" id="3.2.2.6"/>
    </reaction>
    <physiologicalReaction direction="left-to-right" evidence="6">
        <dbReference type="Rhea" id="RHEA:16302"/>
    </physiologicalReaction>
</comment>
<dbReference type="GO" id="GO:0006952">
    <property type="term" value="P:defense response"/>
    <property type="evidence" value="ECO:0007669"/>
    <property type="project" value="InterPro"/>
</dbReference>
<keyword evidence="4" id="KW-0378">Hydrolase</keyword>
<dbReference type="InterPro" id="IPR000157">
    <property type="entry name" value="TIR_dom"/>
</dbReference>
<organism evidence="8 9">
    <name type="scientific">Arachis duranensis</name>
    <name type="common">Wild peanut</name>
    <dbReference type="NCBI Taxonomy" id="130453"/>
    <lineage>
        <taxon>Eukaryota</taxon>
        <taxon>Viridiplantae</taxon>
        <taxon>Streptophyta</taxon>
        <taxon>Embryophyta</taxon>
        <taxon>Tracheophyta</taxon>
        <taxon>Spermatophyta</taxon>
        <taxon>Magnoliopsida</taxon>
        <taxon>eudicotyledons</taxon>
        <taxon>Gunneridae</taxon>
        <taxon>Pentapetalae</taxon>
        <taxon>rosids</taxon>
        <taxon>fabids</taxon>
        <taxon>Fabales</taxon>
        <taxon>Fabaceae</taxon>
        <taxon>Papilionoideae</taxon>
        <taxon>50 kb inversion clade</taxon>
        <taxon>dalbergioids sensu lato</taxon>
        <taxon>Dalbergieae</taxon>
        <taxon>Pterocarpus clade</taxon>
        <taxon>Arachis</taxon>
    </lineage>
</organism>
<proteinExistence type="predicted"/>